<gene>
    <name evidence="4" type="ORF">FHX74_000010</name>
</gene>
<evidence type="ECO:0000313" key="5">
    <source>
        <dbReference type="Proteomes" id="UP000523079"/>
    </source>
</evidence>
<proteinExistence type="predicted"/>
<name>A0A7W3INP0_9ACTN</name>
<evidence type="ECO:0000256" key="1">
    <source>
        <dbReference type="PROSITE-ProRule" id="PRU00409"/>
    </source>
</evidence>
<dbReference type="SUPFAM" id="SSF56059">
    <property type="entry name" value="Glutathione synthetase ATP-binding domain-like"/>
    <property type="match status" value="1"/>
</dbReference>
<dbReference type="GO" id="GO:0018169">
    <property type="term" value="F:ribosomal S6-glutamic acid ligase activity"/>
    <property type="evidence" value="ECO:0007669"/>
    <property type="project" value="TreeGrafter"/>
</dbReference>
<evidence type="ECO:0000313" key="4">
    <source>
        <dbReference type="EMBL" id="MBA8792416.1"/>
    </source>
</evidence>
<dbReference type="Proteomes" id="UP000523079">
    <property type="component" value="Unassembled WGS sequence"/>
</dbReference>
<evidence type="ECO:0000259" key="3">
    <source>
        <dbReference type="PROSITE" id="PS50975"/>
    </source>
</evidence>
<organism evidence="4 5">
    <name type="scientific">Microlunatus kandeliicorticis</name>
    <dbReference type="NCBI Taxonomy" id="1759536"/>
    <lineage>
        <taxon>Bacteria</taxon>
        <taxon>Bacillati</taxon>
        <taxon>Actinomycetota</taxon>
        <taxon>Actinomycetes</taxon>
        <taxon>Propionibacteriales</taxon>
        <taxon>Propionibacteriaceae</taxon>
        <taxon>Microlunatus</taxon>
    </lineage>
</organism>
<dbReference type="InterPro" id="IPR013651">
    <property type="entry name" value="ATP-grasp_RimK-type"/>
</dbReference>
<dbReference type="InterPro" id="IPR011761">
    <property type="entry name" value="ATP-grasp"/>
</dbReference>
<comment type="caution">
    <text evidence="4">The sequence shown here is derived from an EMBL/GenBank/DDBJ whole genome shotgun (WGS) entry which is preliminary data.</text>
</comment>
<dbReference type="GO" id="GO:0005524">
    <property type="term" value="F:ATP binding"/>
    <property type="evidence" value="ECO:0007669"/>
    <property type="project" value="UniProtKB-UniRule"/>
</dbReference>
<dbReference type="GO" id="GO:0005737">
    <property type="term" value="C:cytoplasm"/>
    <property type="evidence" value="ECO:0007669"/>
    <property type="project" value="TreeGrafter"/>
</dbReference>
<dbReference type="Gene3D" id="3.30.470.20">
    <property type="entry name" value="ATP-grasp fold, B domain"/>
    <property type="match status" value="1"/>
</dbReference>
<dbReference type="GO" id="GO:0009432">
    <property type="term" value="P:SOS response"/>
    <property type="evidence" value="ECO:0007669"/>
    <property type="project" value="TreeGrafter"/>
</dbReference>
<feature type="compositionally biased region" description="Polar residues" evidence="2">
    <location>
        <begin position="307"/>
        <end position="321"/>
    </location>
</feature>
<feature type="region of interest" description="Disordered" evidence="2">
    <location>
        <begin position="301"/>
        <end position="321"/>
    </location>
</feature>
<keyword evidence="1" id="KW-0067">ATP-binding</keyword>
<feature type="domain" description="ATP-grasp" evidence="3">
    <location>
        <begin position="124"/>
        <end position="299"/>
    </location>
</feature>
<accession>A0A7W3INP0</accession>
<dbReference type="GO" id="GO:0046872">
    <property type="term" value="F:metal ion binding"/>
    <property type="evidence" value="ECO:0007669"/>
    <property type="project" value="InterPro"/>
</dbReference>
<keyword evidence="1" id="KW-0547">Nucleotide-binding</keyword>
<dbReference type="RefSeq" id="WP_182558077.1">
    <property type="nucleotide sequence ID" value="NZ_JACGWT010000001.1"/>
</dbReference>
<protein>
    <recommendedName>
        <fullName evidence="3">ATP-grasp domain-containing protein</fullName>
    </recommendedName>
</protein>
<dbReference type="PROSITE" id="PS50975">
    <property type="entry name" value="ATP_GRASP"/>
    <property type="match status" value="1"/>
</dbReference>
<dbReference type="EMBL" id="JACGWT010000001">
    <property type="protein sequence ID" value="MBA8792416.1"/>
    <property type="molecule type" value="Genomic_DNA"/>
</dbReference>
<dbReference type="AlphaFoldDB" id="A0A7W3INP0"/>
<sequence length="321" mass="34415">MIVFFGYGDDPPLVRAVRAAADRGLDHLVVDQRATAGTDLVLAGDEDGGLRGAFVVDGRRVELERVTAVYARPLSPVPAPGDPRRGERDARLVDLTVEWLDTAPVRVVNRPVAMASNSSKPFQAQLIAEAGFAVPETLVSSDPDAVRAFADAHGAVVFKSVSGVRSIVRRLDRGYLDRLDRVRNLPTQFQALVPGVDIRVHVVGERVFATAVETAATDYRYAGRDGEEAVLTATALPPEVAERCVRLAAALDLPLAGLDLRRTPDGVWVCFEVNPMPGYSFFESHTGQPISESLVDHLAGAGEGGTRWSSPARTAPTSRAS</sequence>
<evidence type="ECO:0000256" key="2">
    <source>
        <dbReference type="SAM" id="MobiDB-lite"/>
    </source>
</evidence>
<dbReference type="PANTHER" id="PTHR21621">
    <property type="entry name" value="RIBOSOMAL PROTEIN S6 MODIFICATION PROTEIN"/>
    <property type="match status" value="1"/>
</dbReference>
<dbReference type="PANTHER" id="PTHR21621:SF0">
    <property type="entry name" value="BETA-CITRYLGLUTAMATE SYNTHASE B-RELATED"/>
    <property type="match status" value="1"/>
</dbReference>
<keyword evidence="5" id="KW-1185">Reference proteome</keyword>
<dbReference type="Pfam" id="PF08443">
    <property type="entry name" value="RimK"/>
    <property type="match status" value="1"/>
</dbReference>
<reference evidence="4 5" key="1">
    <citation type="submission" date="2020-07" db="EMBL/GenBank/DDBJ databases">
        <title>Sequencing the genomes of 1000 actinobacteria strains.</title>
        <authorList>
            <person name="Klenk H.-P."/>
        </authorList>
    </citation>
    <scope>NUCLEOTIDE SEQUENCE [LARGE SCALE GENOMIC DNA]</scope>
    <source>
        <strain evidence="4 5">DSM 100723</strain>
    </source>
</reference>